<feature type="compositionally biased region" description="Low complexity" evidence="13">
    <location>
        <begin position="275"/>
        <end position="290"/>
    </location>
</feature>
<evidence type="ECO:0000256" key="5">
    <source>
        <dbReference type="ARBA" id="ARBA00022705"/>
    </source>
</evidence>
<feature type="compositionally biased region" description="Low complexity" evidence="13">
    <location>
        <begin position="353"/>
        <end position="362"/>
    </location>
</feature>
<evidence type="ECO:0000256" key="13">
    <source>
        <dbReference type="SAM" id="MobiDB-lite"/>
    </source>
</evidence>
<comment type="similarity">
    <text evidence="2 12">Belongs to the activator 1 large subunit family.</text>
</comment>
<dbReference type="Pfam" id="PF00004">
    <property type="entry name" value="AAA"/>
    <property type="match status" value="1"/>
</dbReference>
<dbReference type="GO" id="GO:0005524">
    <property type="term" value="F:ATP binding"/>
    <property type="evidence" value="ECO:0007669"/>
    <property type="project" value="UniProtKB-UniRule"/>
</dbReference>
<dbReference type="EMBL" id="MTYJ01000007">
    <property type="protein sequence ID" value="OQV24394.1"/>
    <property type="molecule type" value="Genomic_DNA"/>
</dbReference>
<dbReference type="Gene3D" id="1.10.8.60">
    <property type="match status" value="1"/>
</dbReference>
<dbReference type="PANTHER" id="PTHR23389">
    <property type="entry name" value="CHROMOSOME TRANSMISSION FIDELITY FACTOR 18"/>
    <property type="match status" value="1"/>
</dbReference>
<evidence type="ECO:0000256" key="8">
    <source>
        <dbReference type="ARBA" id="ARBA00023125"/>
    </source>
</evidence>
<feature type="region of interest" description="Disordered" evidence="13">
    <location>
        <begin position="1"/>
        <end position="63"/>
    </location>
</feature>
<comment type="caution">
    <text evidence="15">The sequence shown here is derived from an EMBL/GenBank/DDBJ whole genome shotgun (WGS) entry which is preliminary data.</text>
</comment>
<gene>
    <name evidence="15" type="ORF">BV898_01929</name>
</gene>
<dbReference type="GO" id="GO:0003689">
    <property type="term" value="F:DNA clamp loader activity"/>
    <property type="evidence" value="ECO:0007669"/>
    <property type="project" value="UniProtKB-UniRule"/>
</dbReference>
<keyword evidence="4" id="KW-0597">Phosphoprotein</keyword>
<dbReference type="SUPFAM" id="SSF52540">
    <property type="entry name" value="P-loop containing nucleoside triphosphate hydrolases"/>
    <property type="match status" value="1"/>
</dbReference>
<dbReference type="GO" id="GO:0006281">
    <property type="term" value="P:DNA repair"/>
    <property type="evidence" value="ECO:0007669"/>
    <property type="project" value="InterPro"/>
</dbReference>
<dbReference type="AlphaFoldDB" id="A0A1W0XAG7"/>
<feature type="compositionally biased region" description="Acidic residues" evidence="13">
    <location>
        <begin position="911"/>
        <end position="920"/>
    </location>
</feature>
<dbReference type="InterPro" id="IPR036420">
    <property type="entry name" value="BRCT_dom_sf"/>
</dbReference>
<dbReference type="Proteomes" id="UP000192578">
    <property type="component" value="Unassembled WGS sequence"/>
</dbReference>
<feature type="compositionally biased region" description="Low complexity" evidence="13">
    <location>
        <begin position="165"/>
        <end position="206"/>
    </location>
</feature>
<organism evidence="15 16">
    <name type="scientific">Hypsibius exemplaris</name>
    <name type="common">Freshwater tardigrade</name>
    <dbReference type="NCBI Taxonomy" id="2072580"/>
    <lineage>
        <taxon>Eukaryota</taxon>
        <taxon>Metazoa</taxon>
        <taxon>Ecdysozoa</taxon>
        <taxon>Tardigrada</taxon>
        <taxon>Eutardigrada</taxon>
        <taxon>Parachela</taxon>
        <taxon>Hypsibioidea</taxon>
        <taxon>Hypsibiidae</taxon>
        <taxon>Hypsibius</taxon>
    </lineage>
</organism>
<evidence type="ECO:0000259" key="14">
    <source>
        <dbReference type="PROSITE" id="PS50172"/>
    </source>
</evidence>
<dbReference type="InterPro" id="IPR001357">
    <property type="entry name" value="BRCT_dom"/>
</dbReference>
<evidence type="ECO:0000256" key="11">
    <source>
        <dbReference type="ARBA" id="ARBA00064311"/>
    </source>
</evidence>
<dbReference type="Pfam" id="PF08519">
    <property type="entry name" value="RFC1"/>
    <property type="match status" value="1"/>
</dbReference>
<keyword evidence="9 12" id="KW-0539">Nucleus</keyword>
<feature type="compositionally biased region" description="Low complexity" evidence="13">
    <location>
        <begin position="375"/>
        <end position="391"/>
    </location>
</feature>
<evidence type="ECO:0000313" key="15">
    <source>
        <dbReference type="EMBL" id="OQV24394.1"/>
    </source>
</evidence>
<evidence type="ECO:0000256" key="3">
    <source>
        <dbReference type="ARBA" id="ARBA00020401"/>
    </source>
</evidence>
<dbReference type="FunFam" id="1.10.8.60:FF:000021">
    <property type="entry name" value="Replication factor C subunit 1"/>
    <property type="match status" value="1"/>
</dbReference>
<evidence type="ECO:0000256" key="2">
    <source>
        <dbReference type="ARBA" id="ARBA00006116"/>
    </source>
</evidence>
<dbReference type="CDD" id="cd00009">
    <property type="entry name" value="AAA"/>
    <property type="match status" value="1"/>
</dbReference>
<keyword evidence="5 12" id="KW-0235">DNA replication</keyword>
<dbReference type="FunFam" id="1.20.272.10:FF:000005">
    <property type="entry name" value="Replication factor C subunit 1"/>
    <property type="match status" value="1"/>
</dbReference>
<dbReference type="CDD" id="cd17752">
    <property type="entry name" value="BRCT_RFC1"/>
    <property type="match status" value="1"/>
</dbReference>
<feature type="region of interest" description="Disordered" evidence="13">
    <location>
        <begin position="163"/>
        <end position="391"/>
    </location>
</feature>
<dbReference type="PANTHER" id="PTHR23389:SF6">
    <property type="entry name" value="REPLICATION FACTOR C SUBUNIT 1"/>
    <property type="match status" value="1"/>
</dbReference>
<protein>
    <recommendedName>
        <fullName evidence="3 12">Replication factor C subunit 1</fullName>
    </recommendedName>
</protein>
<dbReference type="PIRSF" id="PIRSF036578">
    <property type="entry name" value="RFC1"/>
    <property type="match status" value="1"/>
</dbReference>
<dbReference type="InterPro" id="IPR027417">
    <property type="entry name" value="P-loop_NTPase"/>
</dbReference>
<dbReference type="GO" id="GO:0006260">
    <property type="term" value="P:DNA replication"/>
    <property type="evidence" value="ECO:0007669"/>
    <property type="project" value="UniProtKB-KW"/>
</dbReference>
<proteinExistence type="inferred from homology"/>
<evidence type="ECO:0000256" key="7">
    <source>
        <dbReference type="ARBA" id="ARBA00022840"/>
    </source>
</evidence>
<comment type="function">
    <text evidence="10">Subunit of the replication factor C (RFC) complex which acts during elongation of primed DNA templates by DNA polymerases delta and epsilon, and is necessary for ATP-dependent loading of proliferating cell nuclear antigen (PCNA) onto primed DNA. This subunit binds to the primer-template junction. Binds the PO-B transcription element as well as other GA rich DNA sequences. Can bind single- or double-stranded DNA.</text>
</comment>
<feature type="compositionally biased region" description="Low complexity" evidence="13">
    <location>
        <begin position="979"/>
        <end position="990"/>
    </location>
</feature>
<feature type="region of interest" description="Disordered" evidence="13">
    <location>
        <begin position="884"/>
        <end position="990"/>
    </location>
</feature>
<dbReference type="SMART" id="SM00382">
    <property type="entry name" value="AAA"/>
    <property type="match status" value="1"/>
</dbReference>
<evidence type="ECO:0000256" key="4">
    <source>
        <dbReference type="ARBA" id="ARBA00022553"/>
    </source>
</evidence>
<dbReference type="SMART" id="SM00292">
    <property type="entry name" value="BRCT"/>
    <property type="match status" value="1"/>
</dbReference>
<dbReference type="FunFam" id="3.40.50.10190:FF:000001">
    <property type="entry name" value="Replication factor C subunit 1"/>
    <property type="match status" value="1"/>
</dbReference>
<dbReference type="GO" id="GO:0016887">
    <property type="term" value="F:ATP hydrolysis activity"/>
    <property type="evidence" value="ECO:0007669"/>
    <property type="project" value="InterPro"/>
</dbReference>
<dbReference type="Gene3D" id="3.40.50.10190">
    <property type="entry name" value="BRCT domain"/>
    <property type="match status" value="1"/>
</dbReference>
<dbReference type="GO" id="GO:0003677">
    <property type="term" value="F:DNA binding"/>
    <property type="evidence" value="ECO:0007669"/>
    <property type="project" value="UniProtKB-KW"/>
</dbReference>
<dbReference type="Gene3D" id="1.20.272.10">
    <property type="match status" value="1"/>
</dbReference>
<keyword evidence="6 12" id="KW-0547">Nucleotide-binding</keyword>
<dbReference type="GO" id="GO:0005634">
    <property type="term" value="C:nucleus"/>
    <property type="evidence" value="ECO:0007669"/>
    <property type="project" value="UniProtKB-SubCell"/>
</dbReference>
<keyword evidence="7 12" id="KW-0067">ATP-binding</keyword>
<sequence>MASKSKPGVGSASKAKKRPNDDGASSSKEASGSKKAKGKAADDDWDGPCTFDPSDDHKKKGKASYFKFKQRGAPAALGSKELPEGPEDCLTGLDFVITGVLDSLQREDAEDLIKRHGGLVKAGVSKKTSYVVAGVEPGESKLKKARELKTTVIDEDGLFDLIRNAASSKPKPSTASNGKAPSSSKASSTSTNGKTASSSSKPSTSTNGKAVSLVKSNGSKNTAEPEAKRGKKAAPSVVVLDSDDEDFQPVAKKLKKDAVSPSPSKKMAPIFSFGSASKPSAKPSSTAKAAVLPSPSKTKKEEVDTVAKPTAKKTNGLEAVSKPTAKSPAPKAGSSAVKSPPVKVKKEEPLAPPSQSSVSQSSCRGRDKGLPPSQPSTSSSQSFSPSPSSRLGSQLPFVLWVDKYAPKTLMSVVGQHTPASPANKLVPWLRNWHANRKKYGYKATASGFFGQKAGGDGAEFKAVLLSGPPGLGKTTTAVLACKETGFTFIHKNASDSRSKKILDNEVMGGVGTHSLLEFFSPSGGTGAGVLETKSALIMDEVDGMAGNEDRGGIAEVIQLIKNAKVPIICICNDRSSQKIRSLAGYCFDLRFHRPRLEQIRGAMMSVCAKEGIKIAPNALDAIITGAHQDMRQTLHNLYTWTISKKVITYDDAKASATLAEKDSIKVGPFEACRAMFQPHSGKRPSSVVDEKMDLYFEDYSFVPLFVQQNYLNVQSRIAKNVYQELELISKTADSLSLSDLVDRDIRSKQQWSLLPIHAVFSAVLPGNFMQGSLQKQIEFPVWLGKNSTTNKNKRLIEELRAHMHLRINCNVTGLNLDYLPVMRRALTIPLKKGEDGIEEVVNFVNSYDLLREDMEPIMDVTTWEGMKDPLKDIPPAIKSSLTRQLNKGTHLNPYSTTDVKKGRGKAASSDEGTELMDEETQAALAVPDEEEEAVDDNALVEKDPMIKAKKPRAAPGTSKPRGKDAASTSRGGRGGGRGASTASTSRRGKK</sequence>
<dbReference type="CDD" id="cd18140">
    <property type="entry name" value="HLD_clamp_RFC"/>
    <property type="match status" value="1"/>
</dbReference>
<evidence type="ECO:0000313" key="16">
    <source>
        <dbReference type="Proteomes" id="UP000192578"/>
    </source>
</evidence>
<comment type="subunit">
    <text evidence="11">Large subunit of the RFC complex, an heteropentameric complex consisting of RFC1 and four small subunits RFC2, RFC3, RFC4 and RFC5; the RFC complex interacts with PCNA and the interaction involves RFC1.</text>
</comment>
<evidence type="ECO:0000256" key="10">
    <source>
        <dbReference type="ARBA" id="ARBA00054501"/>
    </source>
</evidence>
<evidence type="ECO:0000256" key="6">
    <source>
        <dbReference type="ARBA" id="ARBA00022741"/>
    </source>
</evidence>
<dbReference type="Pfam" id="PF25361">
    <property type="entry name" value="AAA_lid_RFC1"/>
    <property type="match status" value="1"/>
</dbReference>
<feature type="compositionally biased region" description="Polar residues" evidence="13">
    <location>
        <begin position="884"/>
        <end position="897"/>
    </location>
</feature>
<dbReference type="PROSITE" id="PS50172">
    <property type="entry name" value="BRCT"/>
    <property type="match status" value="1"/>
</dbReference>
<dbReference type="SUPFAM" id="SSF48019">
    <property type="entry name" value="post-AAA+ oligomerization domain-like"/>
    <property type="match status" value="1"/>
</dbReference>
<dbReference type="OrthoDB" id="446168at2759"/>
<reference evidence="16" key="1">
    <citation type="submission" date="2017-01" db="EMBL/GenBank/DDBJ databases">
        <title>Comparative genomics of anhydrobiosis in the tardigrade Hypsibius dujardini.</title>
        <authorList>
            <person name="Yoshida Y."/>
            <person name="Koutsovoulos G."/>
            <person name="Laetsch D."/>
            <person name="Stevens L."/>
            <person name="Kumar S."/>
            <person name="Horikawa D."/>
            <person name="Ishino K."/>
            <person name="Komine S."/>
            <person name="Tomita M."/>
            <person name="Blaxter M."/>
            <person name="Arakawa K."/>
        </authorList>
    </citation>
    <scope>NUCLEOTIDE SEQUENCE [LARGE SCALE GENOMIC DNA]</scope>
    <source>
        <strain evidence="16">Z151</strain>
    </source>
</reference>
<evidence type="ECO:0000256" key="9">
    <source>
        <dbReference type="ARBA" id="ARBA00023242"/>
    </source>
</evidence>
<dbReference type="InterPro" id="IPR003959">
    <property type="entry name" value="ATPase_AAA_core"/>
</dbReference>
<dbReference type="InterPro" id="IPR047854">
    <property type="entry name" value="RFC_lid"/>
</dbReference>
<accession>A0A1W0XAG7</accession>
<dbReference type="SUPFAM" id="SSF52113">
    <property type="entry name" value="BRCT domain"/>
    <property type="match status" value="1"/>
</dbReference>
<keyword evidence="16" id="KW-1185">Reference proteome</keyword>
<dbReference type="InterPro" id="IPR003593">
    <property type="entry name" value="AAA+_ATPase"/>
</dbReference>
<dbReference type="InterPro" id="IPR012178">
    <property type="entry name" value="RFC1"/>
</dbReference>
<feature type="domain" description="BRCT" evidence="14">
    <location>
        <begin position="85"/>
        <end position="164"/>
    </location>
</feature>
<evidence type="ECO:0000256" key="1">
    <source>
        <dbReference type="ARBA" id="ARBA00004123"/>
    </source>
</evidence>
<dbReference type="InterPro" id="IPR008921">
    <property type="entry name" value="DNA_pol3_clamp-load_cplx_C"/>
</dbReference>
<evidence type="ECO:0000256" key="12">
    <source>
        <dbReference type="PIRNR" id="PIRNR036578"/>
    </source>
</evidence>
<keyword evidence="8" id="KW-0238">DNA-binding</keyword>
<name>A0A1W0XAG7_HYPEX</name>
<dbReference type="FunFam" id="3.40.50.300:FF:000395">
    <property type="entry name" value="Replication factor C subunit 1"/>
    <property type="match status" value="1"/>
</dbReference>
<feature type="compositionally biased region" description="Low complexity" evidence="13">
    <location>
        <begin position="319"/>
        <end position="342"/>
    </location>
</feature>
<comment type="subcellular location">
    <subcellularLocation>
        <location evidence="1 12">Nucleus</location>
    </subcellularLocation>
</comment>
<dbReference type="Pfam" id="PF00533">
    <property type="entry name" value="BRCT"/>
    <property type="match status" value="1"/>
</dbReference>
<dbReference type="GO" id="GO:0005663">
    <property type="term" value="C:DNA replication factor C complex"/>
    <property type="evidence" value="ECO:0007669"/>
    <property type="project" value="InterPro"/>
</dbReference>
<dbReference type="Gene3D" id="3.40.50.300">
    <property type="entry name" value="P-loop containing nucleotide triphosphate hydrolases"/>
    <property type="match status" value="1"/>
</dbReference>
<dbReference type="InterPro" id="IPR013725">
    <property type="entry name" value="DNA_replication_fac_RFC1_C"/>
</dbReference>